<dbReference type="SMART" id="SM00587">
    <property type="entry name" value="CHK"/>
    <property type="match status" value="1"/>
</dbReference>
<organism evidence="2">
    <name type="scientific">Culicoides sonorensis</name>
    <name type="common">Biting midge</name>
    <dbReference type="NCBI Taxonomy" id="179676"/>
    <lineage>
        <taxon>Eukaryota</taxon>
        <taxon>Metazoa</taxon>
        <taxon>Ecdysozoa</taxon>
        <taxon>Arthropoda</taxon>
        <taxon>Hexapoda</taxon>
        <taxon>Insecta</taxon>
        <taxon>Pterygota</taxon>
        <taxon>Neoptera</taxon>
        <taxon>Endopterygota</taxon>
        <taxon>Diptera</taxon>
        <taxon>Nematocera</taxon>
        <taxon>Chironomoidea</taxon>
        <taxon>Ceratopogonidae</taxon>
        <taxon>Ceratopogoninae</taxon>
        <taxon>Culicoides</taxon>
        <taxon>Monoculicoides</taxon>
    </lineage>
</organism>
<evidence type="ECO:0000259" key="1">
    <source>
        <dbReference type="SMART" id="SM00587"/>
    </source>
</evidence>
<protein>
    <submittedName>
        <fullName evidence="2">CSON000987 protein</fullName>
    </submittedName>
</protein>
<evidence type="ECO:0000313" key="2">
    <source>
        <dbReference type="EMBL" id="SSW99918.1"/>
    </source>
</evidence>
<reference evidence="3" key="2">
    <citation type="submission" date="2018-07" db="EMBL/GenBank/DDBJ databases">
        <authorList>
            <person name="Quirk P.G."/>
            <person name="Krulwich T.A."/>
        </authorList>
    </citation>
    <scope>NUCLEOTIDE SEQUENCE</scope>
</reference>
<dbReference type="VEuPathDB" id="VectorBase:CSON000987"/>
<dbReference type="EMBL" id="UFQS01000115">
    <property type="protein sequence ID" value="SSW99918.1"/>
    <property type="molecule type" value="Genomic_DNA"/>
</dbReference>
<dbReference type="AlphaFoldDB" id="A0A336K8G6"/>
<dbReference type="EMBL" id="UFQT01000115">
    <property type="protein sequence ID" value="SSX20298.1"/>
    <property type="molecule type" value="Genomic_DNA"/>
</dbReference>
<dbReference type="PANTHER" id="PTHR11012">
    <property type="entry name" value="PROTEIN KINASE-LIKE DOMAIN-CONTAINING"/>
    <property type="match status" value="1"/>
</dbReference>
<dbReference type="PANTHER" id="PTHR11012:SF48">
    <property type="entry name" value="CHK KINASE-LIKE DOMAIN-CONTAINING PROTEIN-RELATED"/>
    <property type="match status" value="1"/>
</dbReference>
<feature type="domain" description="CHK kinase-like" evidence="1">
    <location>
        <begin position="121"/>
        <end position="326"/>
    </location>
</feature>
<sequence length="453" mass="53239">MNPVKKYLESSEILKILEASEPDKKVNVINWTLVEKEKNLLGFLGCYFSLKIEAQIDDIDVVKYFFVKTAPCAESQAKFMEKNGIFRKEAKIYIEILSSMSSIVNGCKWTPKCYFARNDILVMDDLSQENYHVMPLLQNFTKAHVQAVLKSLAILHANSFYLEKCVHKKPLDQIYDDCLFEVSVAKFNKWFLVGLEAVKTIAIQRTKYSKHPEMVQLIKDNFNEQIVDKVFESCNNFPSKYAKVLCHRDTWRNNIMFKFNPHTDGEIDFSVPSGAALLDYQLMRYAPPATDVIMTIYLLQRIKEREMDYQENIQYYYDCLTEMLKNLGLNVSECLPYEEFVETCEYFKLCMLIIKTVSMEMTHLPDEELAKLYADKDGYEYFCVGDRGDTCVHFIDTDEFFRDWMVEGVEELLEKSIFSSKLFRFFHHYLWENDDSDYYLQEGYKALCFLVLI</sequence>
<evidence type="ECO:0000313" key="3">
    <source>
        <dbReference type="EMBL" id="SSX20298.1"/>
    </source>
</evidence>
<proteinExistence type="predicted"/>
<dbReference type="InterPro" id="IPR011009">
    <property type="entry name" value="Kinase-like_dom_sf"/>
</dbReference>
<gene>
    <name evidence="2" type="primary">CSON000987</name>
</gene>
<accession>A0A336K8G6</accession>
<dbReference type="SUPFAM" id="SSF56112">
    <property type="entry name" value="Protein kinase-like (PK-like)"/>
    <property type="match status" value="1"/>
</dbReference>
<reference evidence="2" key="1">
    <citation type="submission" date="2018-04" db="EMBL/GenBank/DDBJ databases">
        <authorList>
            <person name="Go L.Y."/>
            <person name="Mitchell J.A."/>
        </authorList>
    </citation>
    <scope>NUCLEOTIDE SEQUENCE</scope>
    <source>
        <tissue evidence="2">Whole organism</tissue>
    </source>
</reference>
<dbReference type="Pfam" id="PF02958">
    <property type="entry name" value="EcKL"/>
    <property type="match status" value="1"/>
</dbReference>
<dbReference type="Gene3D" id="3.90.1200.10">
    <property type="match status" value="1"/>
</dbReference>
<dbReference type="InterPro" id="IPR015897">
    <property type="entry name" value="CHK_kinase-like"/>
</dbReference>
<name>A0A336K8G6_CULSO</name>
<dbReference type="InterPro" id="IPR004119">
    <property type="entry name" value="EcKL"/>
</dbReference>